<organism evidence="4 5">
    <name type="scientific">Lecanosticta acicola</name>
    <dbReference type="NCBI Taxonomy" id="111012"/>
    <lineage>
        <taxon>Eukaryota</taxon>
        <taxon>Fungi</taxon>
        <taxon>Dikarya</taxon>
        <taxon>Ascomycota</taxon>
        <taxon>Pezizomycotina</taxon>
        <taxon>Dothideomycetes</taxon>
        <taxon>Dothideomycetidae</taxon>
        <taxon>Mycosphaerellales</taxon>
        <taxon>Mycosphaerellaceae</taxon>
        <taxon>Lecanosticta</taxon>
    </lineage>
</organism>
<dbReference type="EMBL" id="CAVMBE010000045">
    <property type="protein sequence ID" value="CAK4031213.1"/>
    <property type="molecule type" value="Genomic_DNA"/>
</dbReference>
<dbReference type="Proteomes" id="UP001296104">
    <property type="component" value="Unassembled WGS sequence"/>
</dbReference>
<evidence type="ECO:0000313" key="4">
    <source>
        <dbReference type="EMBL" id="CAK4031213.1"/>
    </source>
</evidence>
<comment type="caution">
    <text evidence="4">The sequence shown here is derived from an EMBL/GenBank/DDBJ whole genome shotgun (WGS) entry which is preliminary data.</text>
</comment>
<evidence type="ECO:0000259" key="3">
    <source>
        <dbReference type="PROSITE" id="PS50245"/>
    </source>
</evidence>
<dbReference type="PANTHER" id="PTHR45617:SF165">
    <property type="entry name" value="COMMON DPR-INTERACTING PROTEIN-RELATED"/>
    <property type="match status" value="1"/>
</dbReference>
<dbReference type="Pfam" id="PF01302">
    <property type="entry name" value="CAP_GLY"/>
    <property type="match status" value="1"/>
</dbReference>
<reference evidence="4" key="1">
    <citation type="submission" date="2023-11" db="EMBL/GenBank/DDBJ databases">
        <authorList>
            <person name="Alioto T."/>
            <person name="Alioto T."/>
            <person name="Gomez Garrido J."/>
        </authorList>
    </citation>
    <scope>NUCLEOTIDE SEQUENCE</scope>
</reference>
<keyword evidence="5" id="KW-1185">Reference proteome</keyword>
<dbReference type="AlphaFoldDB" id="A0AAI8Z2E9"/>
<dbReference type="InterPro" id="IPR036859">
    <property type="entry name" value="CAP-Gly_dom_sf"/>
</dbReference>
<accession>A0AAI8Z2E9</accession>
<dbReference type="SMART" id="SM01052">
    <property type="entry name" value="CAP_GLY"/>
    <property type="match status" value="1"/>
</dbReference>
<dbReference type="SUPFAM" id="SSF52058">
    <property type="entry name" value="L domain-like"/>
    <property type="match status" value="1"/>
</dbReference>
<gene>
    <name evidence="4" type="ORF">LECACI_7A006371</name>
</gene>
<dbReference type="Gene3D" id="3.80.10.10">
    <property type="entry name" value="Ribonuclease Inhibitor"/>
    <property type="match status" value="3"/>
</dbReference>
<feature type="domain" description="CAP-Gly" evidence="3">
    <location>
        <begin position="25"/>
        <end position="71"/>
    </location>
</feature>
<sequence length="560" mass="63121">MEASSYHIGQRLSLKGQLCTIRYIGAVADKPGDWLGVEWDDPTRGKHDGTHDGVRYFECRNTSKSAASFLKSKQTWDRPRSFYQALREKYMPEHADTASEIVYFSSKRAEEVGFEKFAKRQAQLQGIHTIVLDYMQVHGEIFESERSAISETCGHVTELDLGSNLFESLDEIMALCALLPKLSRLTLDGNRFTVDSCQQDALSGVRSLSLSNTWLTWPEICTVATHFPNLTELLAAQNGLKRVGPDPMPKNLKRMVLSGNEFGTLNDLESLAQCERLEELLLKHCHVSMARTGERPLSETIRSIDLSHNRIVSWTFFNVLEEAYPNLKQLHVGGNPLYKDLKSAEGRALTAEDGYMLTIARLPRVEYLNYSKTTEKERLNAEVYYLSQVAAHLTNTPAEKASDVLREHPRWKELCDEYGEPTVANLRKEDQLDPGSLAARLVRIYFVLAAESLPDLSARTWTEEIPKSFNIYSVLGLVGKRLGIVPFELRLIWETGEEDPVGKAADYAGPEWWDSSDDECGPTSKLGEFVTRDVELVASTRAIGTYFEGREARVRVEANP</sequence>
<evidence type="ECO:0000256" key="1">
    <source>
        <dbReference type="ARBA" id="ARBA00022614"/>
    </source>
</evidence>
<evidence type="ECO:0000256" key="2">
    <source>
        <dbReference type="ARBA" id="ARBA00022737"/>
    </source>
</evidence>
<dbReference type="PANTHER" id="PTHR45617">
    <property type="entry name" value="LEUCINE RICH REPEAT FAMILY PROTEIN"/>
    <property type="match status" value="1"/>
</dbReference>
<name>A0AAI8Z2E9_9PEZI</name>
<dbReference type="Gene3D" id="2.30.30.190">
    <property type="entry name" value="CAP Gly-rich-like domain"/>
    <property type="match status" value="1"/>
</dbReference>
<dbReference type="InterPro" id="IPR032675">
    <property type="entry name" value="LRR_dom_sf"/>
</dbReference>
<keyword evidence="1" id="KW-0433">Leucine-rich repeat</keyword>
<dbReference type="PROSITE" id="PS00845">
    <property type="entry name" value="CAP_GLY_1"/>
    <property type="match status" value="1"/>
</dbReference>
<dbReference type="InterPro" id="IPR000938">
    <property type="entry name" value="CAP-Gly_domain"/>
</dbReference>
<evidence type="ECO:0000313" key="5">
    <source>
        <dbReference type="Proteomes" id="UP001296104"/>
    </source>
</evidence>
<keyword evidence="2" id="KW-0677">Repeat</keyword>
<dbReference type="PROSITE" id="PS50245">
    <property type="entry name" value="CAP_GLY_2"/>
    <property type="match status" value="1"/>
</dbReference>
<protein>
    <recommendedName>
        <fullName evidence="3">CAP-Gly domain-containing protein</fullName>
    </recommendedName>
</protein>
<dbReference type="SUPFAM" id="SSF74924">
    <property type="entry name" value="Cap-Gly domain"/>
    <property type="match status" value="1"/>
</dbReference>
<proteinExistence type="predicted"/>